<dbReference type="InterPro" id="IPR016943">
    <property type="entry name" value="UCP030050_HTH"/>
</dbReference>
<dbReference type="Gene3D" id="1.10.10.10">
    <property type="entry name" value="Winged helix-like DNA-binding domain superfamily/Winged helix DNA-binding domain"/>
    <property type="match status" value="1"/>
</dbReference>
<dbReference type="SUPFAM" id="SSF46785">
    <property type="entry name" value="Winged helix' DNA-binding domain"/>
    <property type="match status" value="1"/>
</dbReference>
<dbReference type="CDD" id="cd00090">
    <property type="entry name" value="HTH_ARSR"/>
    <property type="match status" value="1"/>
</dbReference>
<evidence type="ECO:0000256" key="1">
    <source>
        <dbReference type="ARBA" id="ARBA00023125"/>
    </source>
</evidence>
<protein>
    <submittedName>
        <fullName evidence="3">Helix-turn-helix domain-containing protein</fullName>
    </submittedName>
</protein>
<dbReference type="Proteomes" id="UP001652445">
    <property type="component" value="Unassembled WGS sequence"/>
</dbReference>
<accession>A0ABT2U8D4</accession>
<dbReference type="PANTHER" id="PTHR38600">
    <property type="entry name" value="TRANSCRIPTIONAL REGULATORY PROTEIN"/>
    <property type="match status" value="1"/>
</dbReference>
<gene>
    <name evidence="3" type="ORF">OB236_02020</name>
</gene>
<evidence type="ECO:0000313" key="3">
    <source>
        <dbReference type="EMBL" id="MCU6790894.1"/>
    </source>
</evidence>
<evidence type="ECO:0000259" key="2">
    <source>
        <dbReference type="PROSITE" id="PS50987"/>
    </source>
</evidence>
<dbReference type="Pfam" id="PF12840">
    <property type="entry name" value="HTH_20"/>
    <property type="match status" value="1"/>
</dbReference>
<sequence length="304" mass="34661">MLKINTDTKWLALYEALASGVRLRILELLGEQPMNVKELAASLNLSSAIVTMHVKKLEKGGLITTRMVRKQGGTHKICSLAVRNIEIILPGEAQAEERSYHETNIPIGHYTAFDVYPTCGLATQKQNIGQYDDPRYFLDPDRMHARILWFSKGFVEYTVPNYSLQTQKLEEIEISMEISSEAPGINEHWPSDIRFYLNGICLGEWTSPGDYGHTRGRFTPSWWQRNVNQYGLLKVIRIDNNGTYIDGKQISDVTVDSLSLHKKFWTLRFAVEEDSEHVGGLTLFGEGFGNYDQDIELRAYYSES</sequence>
<dbReference type="PROSITE" id="PS50987">
    <property type="entry name" value="HTH_ARSR_2"/>
    <property type="match status" value="1"/>
</dbReference>
<dbReference type="InterPro" id="IPR036388">
    <property type="entry name" value="WH-like_DNA-bd_sf"/>
</dbReference>
<dbReference type="InterPro" id="IPR011991">
    <property type="entry name" value="ArsR-like_HTH"/>
</dbReference>
<keyword evidence="4" id="KW-1185">Reference proteome</keyword>
<name>A0ABT2U8D4_9BACL</name>
<organism evidence="3 4">
    <name type="scientific">Paenibacillus baimaensis</name>
    <dbReference type="NCBI Taxonomy" id="2982185"/>
    <lineage>
        <taxon>Bacteria</taxon>
        <taxon>Bacillati</taxon>
        <taxon>Bacillota</taxon>
        <taxon>Bacilli</taxon>
        <taxon>Bacillales</taxon>
        <taxon>Paenibacillaceae</taxon>
        <taxon>Paenibacillus</taxon>
    </lineage>
</organism>
<dbReference type="RefSeq" id="WP_262682434.1">
    <property type="nucleotide sequence ID" value="NZ_JAOQIO010000007.1"/>
</dbReference>
<comment type="caution">
    <text evidence="3">The sequence shown here is derived from an EMBL/GenBank/DDBJ whole genome shotgun (WGS) entry which is preliminary data.</text>
</comment>
<dbReference type="InterPro" id="IPR001845">
    <property type="entry name" value="HTH_ArsR_DNA-bd_dom"/>
</dbReference>
<reference evidence="3 4" key="1">
    <citation type="submission" date="2022-09" db="EMBL/GenBank/DDBJ databases">
        <authorList>
            <person name="Han X.L."/>
            <person name="Wang Q."/>
            <person name="Lu T."/>
        </authorList>
    </citation>
    <scope>NUCLEOTIDE SEQUENCE [LARGE SCALE GENOMIC DNA]</scope>
    <source>
        <strain evidence="3 4">WQ 127069</strain>
    </source>
</reference>
<dbReference type="PANTHER" id="PTHR38600:SF1">
    <property type="entry name" value="TRANSCRIPTIONAL REGULATORY PROTEIN"/>
    <property type="match status" value="1"/>
</dbReference>
<keyword evidence="1" id="KW-0238">DNA-binding</keyword>
<dbReference type="EMBL" id="JAOQIO010000007">
    <property type="protein sequence ID" value="MCU6790894.1"/>
    <property type="molecule type" value="Genomic_DNA"/>
</dbReference>
<dbReference type="InterPro" id="IPR036390">
    <property type="entry name" value="WH_DNA-bd_sf"/>
</dbReference>
<dbReference type="SMART" id="SM00418">
    <property type="entry name" value="HTH_ARSR"/>
    <property type="match status" value="1"/>
</dbReference>
<dbReference type="PIRSF" id="PIRSF030050">
    <property type="entry name" value="UCP030050_HTH"/>
    <property type="match status" value="1"/>
</dbReference>
<evidence type="ECO:0000313" key="4">
    <source>
        <dbReference type="Proteomes" id="UP001652445"/>
    </source>
</evidence>
<proteinExistence type="predicted"/>
<feature type="domain" description="HTH arsR-type" evidence="2">
    <location>
        <begin position="2"/>
        <end position="96"/>
    </location>
</feature>